<organism evidence="2 3">
    <name type="scientific">Corynascus novoguineensis</name>
    <dbReference type="NCBI Taxonomy" id="1126955"/>
    <lineage>
        <taxon>Eukaryota</taxon>
        <taxon>Fungi</taxon>
        <taxon>Dikarya</taxon>
        <taxon>Ascomycota</taxon>
        <taxon>Pezizomycotina</taxon>
        <taxon>Sordariomycetes</taxon>
        <taxon>Sordariomycetidae</taxon>
        <taxon>Sordariales</taxon>
        <taxon>Chaetomiaceae</taxon>
        <taxon>Corynascus</taxon>
    </lineage>
</organism>
<dbReference type="EMBL" id="MU857717">
    <property type="protein sequence ID" value="KAK4244971.1"/>
    <property type="molecule type" value="Genomic_DNA"/>
</dbReference>
<evidence type="ECO:0000313" key="3">
    <source>
        <dbReference type="Proteomes" id="UP001303647"/>
    </source>
</evidence>
<dbReference type="AlphaFoldDB" id="A0AAN7CMQ5"/>
<reference evidence="2" key="1">
    <citation type="journal article" date="2023" name="Mol. Phylogenet. Evol.">
        <title>Genome-scale phylogeny and comparative genomics of the fungal order Sordariales.</title>
        <authorList>
            <person name="Hensen N."/>
            <person name="Bonometti L."/>
            <person name="Westerberg I."/>
            <person name="Brannstrom I.O."/>
            <person name="Guillou S."/>
            <person name="Cros-Aarteil S."/>
            <person name="Calhoun S."/>
            <person name="Haridas S."/>
            <person name="Kuo A."/>
            <person name="Mondo S."/>
            <person name="Pangilinan J."/>
            <person name="Riley R."/>
            <person name="LaButti K."/>
            <person name="Andreopoulos B."/>
            <person name="Lipzen A."/>
            <person name="Chen C."/>
            <person name="Yan M."/>
            <person name="Daum C."/>
            <person name="Ng V."/>
            <person name="Clum A."/>
            <person name="Steindorff A."/>
            <person name="Ohm R.A."/>
            <person name="Martin F."/>
            <person name="Silar P."/>
            <person name="Natvig D.O."/>
            <person name="Lalanne C."/>
            <person name="Gautier V."/>
            <person name="Ament-Velasquez S.L."/>
            <person name="Kruys A."/>
            <person name="Hutchinson M.I."/>
            <person name="Powell A.J."/>
            <person name="Barry K."/>
            <person name="Miller A.N."/>
            <person name="Grigoriev I.V."/>
            <person name="Debuchy R."/>
            <person name="Gladieux P."/>
            <person name="Hiltunen Thoren M."/>
            <person name="Johannesson H."/>
        </authorList>
    </citation>
    <scope>NUCLEOTIDE SEQUENCE</scope>
    <source>
        <strain evidence="2">CBS 359.72</strain>
    </source>
</reference>
<sequence length="193" mass="20829">PSNAPFWTLARRPTRSRPTLYPSWAHQTEPTPPEASPDTDCLFTPLTDTSDENGEAEALAIWQPQDKLTSDGLLGEEDPASMANLATTPPLPSRSGSFVVSRGDALLLNTMDQNRTSANEWMDLLQKGASADEEGELLVDDVRSGALSEPEGYDNSGRRVVTGIPVPGQEGERVDDVMDVNMSFLSPSSLIEA</sequence>
<keyword evidence="3" id="KW-1185">Reference proteome</keyword>
<evidence type="ECO:0000256" key="1">
    <source>
        <dbReference type="SAM" id="MobiDB-lite"/>
    </source>
</evidence>
<gene>
    <name evidence="2" type="ORF">C7999DRAFT_16813</name>
</gene>
<evidence type="ECO:0000313" key="2">
    <source>
        <dbReference type="EMBL" id="KAK4244971.1"/>
    </source>
</evidence>
<name>A0AAN7CMQ5_9PEZI</name>
<protein>
    <submittedName>
        <fullName evidence="2">Uncharacterized protein</fullName>
    </submittedName>
</protein>
<feature type="non-terminal residue" evidence="2">
    <location>
        <position position="1"/>
    </location>
</feature>
<accession>A0AAN7CMQ5</accession>
<dbReference type="Proteomes" id="UP001303647">
    <property type="component" value="Unassembled WGS sequence"/>
</dbReference>
<comment type="caution">
    <text evidence="2">The sequence shown here is derived from an EMBL/GenBank/DDBJ whole genome shotgun (WGS) entry which is preliminary data.</text>
</comment>
<reference evidence="2" key="2">
    <citation type="submission" date="2023-05" db="EMBL/GenBank/DDBJ databases">
        <authorList>
            <consortium name="Lawrence Berkeley National Laboratory"/>
            <person name="Steindorff A."/>
            <person name="Hensen N."/>
            <person name="Bonometti L."/>
            <person name="Westerberg I."/>
            <person name="Brannstrom I.O."/>
            <person name="Guillou S."/>
            <person name="Cros-Aarteil S."/>
            <person name="Calhoun S."/>
            <person name="Haridas S."/>
            <person name="Kuo A."/>
            <person name="Mondo S."/>
            <person name="Pangilinan J."/>
            <person name="Riley R."/>
            <person name="Labutti K."/>
            <person name="Andreopoulos B."/>
            <person name="Lipzen A."/>
            <person name="Chen C."/>
            <person name="Yanf M."/>
            <person name="Daum C."/>
            <person name="Ng V."/>
            <person name="Clum A."/>
            <person name="Ohm R."/>
            <person name="Martin F."/>
            <person name="Silar P."/>
            <person name="Natvig D."/>
            <person name="Lalanne C."/>
            <person name="Gautier V."/>
            <person name="Ament-Velasquez S.L."/>
            <person name="Kruys A."/>
            <person name="Hutchinson M.I."/>
            <person name="Powell A.J."/>
            <person name="Barry K."/>
            <person name="Miller A.N."/>
            <person name="Grigoriev I.V."/>
            <person name="Debuchy R."/>
            <person name="Gladieux P."/>
            <person name="Thoren M.H."/>
            <person name="Johannesson H."/>
        </authorList>
    </citation>
    <scope>NUCLEOTIDE SEQUENCE</scope>
    <source>
        <strain evidence="2">CBS 359.72</strain>
    </source>
</reference>
<feature type="region of interest" description="Disordered" evidence="1">
    <location>
        <begin position="1"/>
        <end position="97"/>
    </location>
</feature>
<feature type="region of interest" description="Disordered" evidence="1">
    <location>
        <begin position="146"/>
        <end position="171"/>
    </location>
</feature>
<proteinExistence type="predicted"/>